<keyword evidence="3" id="KW-1185">Reference proteome</keyword>
<reference evidence="2 3" key="1">
    <citation type="submission" date="2024-05" db="EMBL/GenBank/DDBJ databases">
        <title>Sphingomonas sp. HF-S3 16S ribosomal RNA gene Genome sequencing and assembly.</title>
        <authorList>
            <person name="Lee H."/>
        </authorList>
    </citation>
    <scope>NUCLEOTIDE SEQUENCE [LARGE SCALE GENOMIC DNA]</scope>
    <source>
        <strain evidence="2 3">HF-S3</strain>
    </source>
</reference>
<accession>A0ABV0B9G0</accession>
<protein>
    <submittedName>
        <fullName evidence="2">Uncharacterized protein</fullName>
    </submittedName>
</protein>
<keyword evidence="1" id="KW-0812">Transmembrane</keyword>
<gene>
    <name evidence="2" type="ORF">TPR58_13620</name>
</gene>
<feature type="transmembrane region" description="Helical" evidence="1">
    <location>
        <begin position="48"/>
        <end position="74"/>
    </location>
</feature>
<proteinExistence type="predicted"/>
<dbReference type="EMBL" id="JBDIZK010000007">
    <property type="protein sequence ID" value="MEN3748209.1"/>
    <property type="molecule type" value="Genomic_DNA"/>
</dbReference>
<dbReference type="RefSeq" id="WP_346247220.1">
    <property type="nucleotide sequence ID" value="NZ_JBDIZK010000007.1"/>
</dbReference>
<evidence type="ECO:0000313" key="3">
    <source>
        <dbReference type="Proteomes" id="UP001427805"/>
    </source>
</evidence>
<name>A0ABV0B9G0_9SPHN</name>
<evidence type="ECO:0000313" key="2">
    <source>
        <dbReference type="EMBL" id="MEN3748209.1"/>
    </source>
</evidence>
<sequence>MMVHHMGWRGDLIVRAAGLALVALAALALASLSRLCAGHRPQGAEACLLALGGFMSSSAGAAALATGRGLFAAVRVSRRWRRRRR</sequence>
<comment type="caution">
    <text evidence="2">The sequence shown here is derived from an EMBL/GenBank/DDBJ whole genome shotgun (WGS) entry which is preliminary data.</text>
</comment>
<keyword evidence="1" id="KW-0472">Membrane</keyword>
<keyword evidence="1" id="KW-1133">Transmembrane helix</keyword>
<dbReference type="Proteomes" id="UP001427805">
    <property type="component" value="Unassembled WGS sequence"/>
</dbReference>
<organism evidence="2 3">
    <name type="scientific">Sphingomonas rustica</name>
    <dbReference type="NCBI Taxonomy" id="3103142"/>
    <lineage>
        <taxon>Bacteria</taxon>
        <taxon>Pseudomonadati</taxon>
        <taxon>Pseudomonadota</taxon>
        <taxon>Alphaproteobacteria</taxon>
        <taxon>Sphingomonadales</taxon>
        <taxon>Sphingomonadaceae</taxon>
        <taxon>Sphingomonas</taxon>
    </lineage>
</organism>
<evidence type="ECO:0000256" key="1">
    <source>
        <dbReference type="SAM" id="Phobius"/>
    </source>
</evidence>